<organism evidence="2 3">
    <name type="scientific">Pseudodesulfovibrio sediminis</name>
    <dbReference type="NCBI Taxonomy" id="2810563"/>
    <lineage>
        <taxon>Bacteria</taxon>
        <taxon>Pseudomonadati</taxon>
        <taxon>Thermodesulfobacteriota</taxon>
        <taxon>Desulfovibrionia</taxon>
        <taxon>Desulfovibrionales</taxon>
        <taxon>Desulfovibrionaceae</taxon>
    </lineage>
</organism>
<dbReference type="InterPro" id="IPR001173">
    <property type="entry name" value="Glyco_trans_2-like"/>
</dbReference>
<accession>A0ABM7P828</accession>
<dbReference type="PANTHER" id="PTHR43685:SF2">
    <property type="entry name" value="GLYCOSYLTRANSFERASE 2-LIKE DOMAIN-CONTAINING PROTEIN"/>
    <property type="match status" value="1"/>
</dbReference>
<feature type="domain" description="Glycosyltransferase 2-like" evidence="1">
    <location>
        <begin position="13"/>
        <end position="127"/>
    </location>
</feature>
<dbReference type="Gene3D" id="3.90.550.10">
    <property type="entry name" value="Spore Coat Polysaccharide Biosynthesis Protein SpsA, Chain A"/>
    <property type="match status" value="1"/>
</dbReference>
<dbReference type="PANTHER" id="PTHR43685">
    <property type="entry name" value="GLYCOSYLTRANSFERASE"/>
    <property type="match status" value="1"/>
</dbReference>
<evidence type="ECO:0000313" key="2">
    <source>
        <dbReference type="EMBL" id="BCS89177.1"/>
    </source>
</evidence>
<proteinExistence type="predicted"/>
<gene>
    <name evidence="2" type="ORF">PSDVSF_24190</name>
</gene>
<protein>
    <recommendedName>
        <fullName evidence="1">Glycosyltransferase 2-like domain-containing protein</fullName>
    </recommendedName>
</protein>
<dbReference type="Proteomes" id="UP001053296">
    <property type="component" value="Chromosome"/>
</dbReference>
<dbReference type="RefSeq" id="WP_229591162.1">
    <property type="nucleotide sequence ID" value="NZ_AP024485.1"/>
</dbReference>
<evidence type="ECO:0000259" key="1">
    <source>
        <dbReference type="Pfam" id="PF00535"/>
    </source>
</evidence>
<name>A0ABM7P828_9BACT</name>
<keyword evidence="3" id="KW-1185">Reference proteome</keyword>
<evidence type="ECO:0000313" key="3">
    <source>
        <dbReference type="Proteomes" id="UP001053296"/>
    </source>
</evidence>
<dbReference type="SUPFAM" id="SSF53448">
    <property type="entry name" value="Nucleotide-diphospho-sugar transferases"/>
    <property type="match status" value="1"/>
</dbReference>
<dbReference type="InterPro" id="IPR029044">
    <property type="entry name" value="Nucleotide-diphossugar_trans"/>
</dbReference>
<dbReference type="CDD" id="cd00761">
    <property type="entry name" value="Glyco_tranf_GTA_type"/>
    <property type="match status" value="1"/>
</dbReference>
<sequence>MKQSALHPSRFFVVIPCFNCEEYIGECLESLQAQTFTDWTALVANDCSGDDTAQVAAGYAASDDRITVRTGEERGWLMGNTLAGLRSLDLHPDDVVAVLDGDDWIRPTCLEKLWDAHCSGYDLVYTDEDIQGQEHSVGKPFIRTAPARAQAWGFSQLRSFKAYLFNQLEDDTFRDRNGTYFRAAGDLSLYLPMAELAGPEKIHFVEERLYYYRVHEACNFKVMRDEQLANNWDIRSRPALARQTAYFDFTEPVTDLEKSGIHALAQQVRARYPLPCTVNIRHRITADQADSWRPYHSLWVEEGVYLSGEIIDAKELA</sequence>
<dbReference type="InterPro" id="IPR050834">
    <property type="entry name" value="Glycosyltransf_2"/>
</dbReference>
<dbReference type="EMBL" id="AP024485">
    <property type="protein sequence ID" value="BCS89177.1"/>
    <property type="molecule type" value="Genomic_DNA"/>
</dbReference>
<dbReference type="Pfam" id="PF00535">
    <property type="entry name" value="Glycos_transf_2"/>
    <property type="match status" value="1"/>
</dbReference>
<reference evidence="2" key="1">
    <citation type="journal article" date="2022" name="Arch. Microbiol.">
        <title>Pseudodesulfovibrio sediminis sp. nov., a mesophilic and neutrophilic sulfate-reducing bacterium isolated from sediment of a brackish lake.</title>
        <authorList>
            <person name="Takahashi A."/>
            <person name="Kojima H."/>
            <person name="Watanabe M."/>
            <person name="Fukui M."/>
        </authorList>
    </citation>
    <scope>NUCLEOTIDE SEQUENCE</scope>
    <source>
        <strain evidence="2">SF6</strain>
    </source>
</reference>